<accession>A0A2P2Q1F8</accession>
<evidence type="ECO:0000256" key="1">
    <source>
        <dbReference type="SAM" id="Phobius"/>
    </source>
</evidence>
<dbReference type="EMBL" id="GGEC01080311">
    <property type="protein sequence ID" value="MBX60795.1"/>
    <property type="molecule type" value="Transcribed_RNA"/>
</dbReference>
<keyword evidence="1" id="KW-0812">Transmembrane</keyword>
<sequence>MAFMLKSYMFSILFNVILSSNIVILANSFHINQ</sequence>
<name>A0A2P2Q1F8_RHIMU</name>
<reference evidence="2" key="1">
    <citation type="submission" date="2018-02" db="EMBL/GenBank/DDBJ databases">
        <title>Rhizophora mucronata_Transcriptome.</title>
        <authorList>
            <person name="Meera S.P."/>
            <person name="Sreeshan A."/>
            <person name="Augustine A."/>
        </authorList>
    </citation>
    <scope>NUCLEOTIDE SEQUENCE</scope>
    <source>
        <tissue evidence="2">Leaf</tissue>
    </source>
</reference>
<feature type="transmembrane region" description="Helical" evidence="1">
    <location>
        <begin position="12"/>
        <end position="31"/>
    </location>
</feature>
<protein>
    <submittedName>
        <fullName evidence="2">Uncharacterized protein</fullName>
    </submittedName>
</protein>
<organism evidence="2">
    <name type="scientific">Rhizophora mucronata</name>
    <name type="common">Asiatic mangrove</name>
    <dbReference type="NCBI Taxonomy" id="61149"/>
    <lineage>
        <taxon>Eukaryota</taxon>
        <taxon>Viridiplantae</taxon>
        <taxon>Streptophyta</taxon>
        <taxon>Embryophyta</taxon>
        <taxon>Tracheophyta</taxon>
        <taxon>Spermatophyta</taxon>
        <taxon>Magnoliopsida</taxon>
        <taxon>eudicotyledons</taxon>
        <taxon>Gunneridae</taxon>
        <taxon>Pentapetalae</taxon>
        <taxon>rosids</taxon>
        <taxon>fabids</taxon>
        <taxon>Malpighiales</taxon>
        <taxon>Rhizophoraceae</taxon>
        <taxon>Rhizophora</taxon>
    </lineage>
</organism>
<dbReference type="AlphaFoldDB" id="A0A2P2Q1F8"/>
<keyword evidence="1" id="KW-1133">Transmembrane helix</keyword>
<evidence type="ECO:0000313" key="2">
    <source>
        <dbReference type="EMBL" id="MBX60795.1"/>
    </source>
</evidence>
<keyword evidence="1" id="KW-0472">Membrane</keyword>
<proteinExistence type="predicted"/>